<comment type="similarity">
    <text evidence="1">Belongs to the TonB-dependent receptor family.</text>
</comment>
<evidence type="ECO:0000256" key="1">
    <source>
        <dbReference type="PROSITE-ProRule" id="PRU01360"/>
    </source>
</evidence>
<evidence type="ECO:0000313" key="4">
    <source>
        <dbReference type="Proteomes" id="UP000636110"/>
    </source>
</evidence>
<reference evidence="3 4" key="1">
    <citation type="submission" date="2019-11" db="EMBL/GenBank/DDBJ databases">
        <title>Description of Pedobacter sp. LMG 31462T.</title>
        <authorList>
            <person name="Carlier A."/>
            <person name="Qi S."/>
            <person name="Vandamme P."/>
        </authorList>
    </citation>
    <scope>NUCLEOTIDE SEQUENCE [LARGE SCALE GENOMIC DNA]</scope>
    <source>
        <strain evidence="3 4">LMG 31462</strain>
    </source>
</reference>
<proteinExistence type="inferred from homology"/>
<dbReference type="InterPro" id="IPR023997">
    <property type="entry name" value="TonB-dep_OMP_SusC/RagA_CS"/>
</dbReference>
<dbReference type="InterPro" id="IPR008969">
    <property type="entry name" value="CarboxyPept-like_regulatory"/>
</dbReference>
<dbReference type="NCBIfam" id="TIGR04056">
    <property type="entry name" value="OMP_RagA_SusC"/>
    <property type="match status" value="1"/>
</dbReference>
<accession>A0ABR6EST7</accession>
<evidence type="ECO:0000259" key="2">
    <source>
        <dbReference type="Pfam" id="PF07715"/>
    </source>
</evidence>
<dbReference type="EMBL" id="WNXC01000001">
    <property type="protein sequence ID" value="MBB2148330.1"/>
    <property type="molecule type" value="Genomic_DNA"/>
</dbReference>
<evidence type="ECO:0000313" key="3">
    <source>
        <dbReference type="EMBL" id="MBB2148330.1"/>
    </source>
</evidence>
<gene>
    <name evidence="3" type="ORF">GM920_05345</name>
</gene>
<keyword evidence="4" id="KW-1185">Reference proteome</keyword>
<dbReference type="InterPro" id="IPR023996">
    <property type="entry name" value="TonB-dep_OMP_SusC/RagA"/>
</dbReference>
<dbReference type="SUPFAM" id="SSF49464">
    <property type="entry name" value="Carboxypeptidase regulatory domain-like"/>
    <property type="match status" value="1"/>
</dbReference>
<sequence length="1158" mass="128337">MNFCNISACWNSSAAIRIIRTMKLIILLATTAILQVSAAGYAQKNITLTAHNTSLENVLKALRKQSGFDLVVVSNTLGKAAPVNISVNKVSLQEALKICFQNQPFEYSIDTETIIVQEKQVSIQKTKAAFSYKIAGEVRDELSNPIPGVNVVVSRTTRKTSTNNQGKYAIEVEPTDTLEFSYIGYKKQLIPVRNRMDINVILEPTQGSLDEVLVVGYGKQKSSQLVSSISTIKGEQLQLPGRSLQNGLAGQVAGLFAVQRSGEPGYDNAEIWIRGISSFAGGTGALVLVDGVPRKISDISPEEVETFTILKDASATAIYGAEGANGVILVTSKRGKNQKTTIDFRADYNVNQPTRKVSFLGSADFLRLYNEAKWNTEGNPNMSSFIPYKTEAEIAKYASGEDPDLYPNTNWMDLLKKDAISQRYALNFRGGGDKLRFFVATSYYTEEGLFKSNPIDANEFAKKAKYNTNIGLDRYNLRSNVDLDISKTTLLRVDMSGQYLTTNYPGTGTQTIFANMMRSAPHLIPMIYSNNYPSRYSAAAGYENPYNQLNFAGYTKEYRVGLQTNVGLEQKLLFLPGLMVKGNVSFDTDFNSYVSRTRTPSQYLATGRDADGNLMFRKIINGLNTATEAAGGGFSEGNKRIYMETSLNYNRAFSGDHSVSGLLLYMQKESQLQNNPYLYKKQGIVGRGSYGYKDKYFFDASFGFTGSENFAAGNRFGFFPALGLGYTISNEKALKSMFSAIGVDRLKLRLSIGRAGNDQISDVRFPYKESLTWSSESTNLGMTSGGGTNSTGSMIYENKAFNPNISWEIEEKRNIGIDLLAFKGALDFTIDYFNNRRHDILLQRNTVNQVAGFMNNPFQNFGVVTNKGIDASINANRKFGELGVSVRGTFTYAHNKIIEMDEIPRANPYQNSTGTSIGQVDAWVAERLYTDNDFNITTNPTNGAKSYVLKPGLPVSKFGPVYPGNIKYEDLNNDGVIDDNDWTKTPPGAKTGNPEIIYGFGVNFTFKGFYASAFFQGVGNTSVYLEPSLTMPFIGVDPMTTSAKSFATDRWSVENPNPSAMLPRLQLNNTNLNDNRRSTWFLRNGSFLRFKNLELGYAFNKKQLEKIGVQGLRIYALGQNLGILYDDIKFYDPEQGNASSGLRYPIQRTINFGVELKF</sequence>
<dbReference type="Pfam" id="PF13715">
    <property type="entry name" value="CarbopepD_reg_2"/>
    <property type="match status" value="1"/>
</dbReference>
<keyword evidence="1" id="KW-1134">Transmembrane beta strand</keyword>
<dbReference type="Proteomes" id="UP000636110">
    <property type="component" value="Unassembled WGS sequence"/>
</dbReference>
<feature type="domain" description="TonB-dependent receptor plug" evidence="2">
    <location>
        <begin position="225"/>
        <end position="327"/>
    </location>
</feature>
<comment type="subcellular location">
    <subcellularLocation>
        <location evidence="1">Cell outer membrane</location>
        <topology evidence="1">Multi-pass membrane protein</topology>
    </subcellularLocation>
</comment>
<protein>
    <submittedName>
        <fullName evidence="3">SusC/RagA family TonB-linked outer membrane protein</fullName>
    </submittedName>
</protein>
<dbReference type="SUPFAM" id="SSF56935">
    <property type="entry name" value="Porins"/>
    <property type="match status" value="1"/>
</dbReference>
<keyword evidence="1" id="KW-0998">Cell outer membrane</keyword>
<dbReference type="Pfam" id="PF07715">
    <property type="entry name" value="Plug"/>
    <property type="match status" value="1"/>
</dbReference>
<dbReference type="InterPro" id="IPR012910">
    <property type="entry name" value="Plug_dom"/>
</dbReference>
<name>A0ABR6EST7_9SPHI</name>
<keyword evidence="1" id="KW-0813">Transport</keyword>
<dbReference type="Gene3D" id="2.170.130.10">
    <property type="entry name" value="TonB-dependent receptor, plug domain"/>
    <property type="match status" value="1"/>
</dbReference>
<dbReference type="PROSITE" id="PS52016">
    <property type="entry name" value="TONB_DEPENDENT_REC_3"/>
    <property type="match status" value="1"/>
</dbReference>
<dbReference type="NCBIfam" id="TIGR04057">
    <property type="entry name" value="SusC_RagA_signa"/>
    <property type="match status" value="1"/>
</dbReference>
<dbReference type="Gene3D" id="2.60.40.1120">
    <property type="entry name" value="Carboxypeptidase-like, regulatory domain"/>
    <property type="match status" value="1"/>
</dbReference>
<keyword evidence="1" id="KW-0472">Membrane</keyword>
<comment type="caution">
    <text evidence="3">The sequence shown here is derived from an EMBL/GenBank/DDBJ whole genome shotgun (WGS) entry which is preliminary data.</text>
</comment>
<keyword evidence="1" id="KW-0812">Transmembrane</keyword>
<dbReference type="InterPro" id="IPR039426">
    <property type="entry name" value="TonB-dep_rcpt-like"/>
</dbReference>
<dbReference type="InterPro" id="IPR037066">
    <property type="entry name" value="Plug_dom_sf"/>
</dbReference>
<organism evidence="3 4">
    <name type="scientific">Pedobacter gandavensis</name>
    <dbReference type="NCBI Taxonomy" id="2679963"/>
    <lineage>
        <taxon>Bacteria</taxon>
        <taxon>Pseudomonadati</taxon>
        <taxon>Bacteroidota</taxon>
        <taxon>Sphingobacteriia</taxon>
        <taxon>Sphingobacteriales</taxon>
        <taxon>Sphingobacteriaceae</taxon>
        <taxon>Pedobacter</taxon>
    </lineage>
</organism>